<feature type="transmembrane region" description="Helical" evidence="8">
    <location>
        <begin position="865"/>
        <end position="889"/>
    </location>
</feature>
<feature type="transmembrane region" description="Helical" evidence="8">
    <location>
        <begin position="823"/>
        <end position="845"/>
    </location>
</feature>
<dbReference type="PANTHER" id="PTHR24186">
    <property type="entry name" value="PROTEIN PHOSPHATASE 1 REGULATORY SUBUNIT"/>
    <property type="match status" value="1"/>
</dbReference>
<reference evidence="10" key="1">
    <citation type="submission" date="2024-10" db="EMBL/GenBank/DDBJ databases">
        <authorList>
            <person name="Ryan C."/>
        </authorList>
    </citation>
    <scope>NUCLEOTIDE SEQUENCE [LARGE SCALE GENOMIC DNA]</scope>
</reference>
<keyword evidence="2 8" id="KW-0812">Transmembrane</keyword>
<dbReference type="Proteomes" id="UP001497457">
    <property type="component" value="Chromosome 21rd"/>
</dbReference>
<keyword evidence="6 8" id="KW-0472">Membrane</keyword>
<dbReference type="InterPro" id="IPR036770">
    <property type="entry name" value="Ankyrin_rpt-contain_sf"/>
</dbReference>
<dbReference type="AlphaFoldDB" id="A0ABC9AHE0"/>
<evidence type="ECO:0000256" key="3">
    <source>
        <dbReference type="ARBA" id="ARBA00022737"/>
    </source>
</evidence>
<dbReference type="GO" id="GO:0016020">
    <property type="term" value="C:membrane"/>
    <property type="evidence" value="ECO:0007669"/>
    <property type="project" value="UniProtKB-SubCell"/>
</dbReference>
<dbReference type="SUPFAM" id="SSF48403">
    <property type="entry name" value="Ankyrin repeat"/>
    <property type="match status" value="3"/>
</dbReference>
<feature type="transmembrane region" description="Helical" evidence="8">
    <location>
        <begin position="909"/>
        <end position="928"/>
    </location>
</feature>
<dbReference type="Gene3D" id="1.25.40.20">
    <property type="entry name" value="Ankyrin repeat-containing domain"/>
    <property type="match status" value="3"/>
</dbReference>
<gene>
    <name evidence="10" type="ORF">URODEC1_LOCUS55374</name>
</gene>
<dbReference type="InterPro" id="IPR002110">
    <property type="entry name" value="Ankyrin_rpt"/>
</dbReference>
<keyword evidence="3" id="KW-0677">Repeat</keyword>
<evidence type="ECO:0000256" key="1">
    <source>
        <dbReference type="ARBA" id="ARBA00004141"/>
    </source>
</evidence>
<keyword evidence="5" id="KW-0040">ANK repeat</keyword>
<keyword evidence="11" id="KW-1185">Reference proteome</keyword>
<proteinExistence type="predicted"/>
<evidence type="ECO:0000256" key="5">
    <source>
        <dbReference type="ARBA" id="ARBA00023043"/>
    </source>
</evidence>
<accession>A0ABC9AHE0</accession>
<feature type="region of interest" description="Disordered" evidence="7">
    <location>
        <begin position="381"/>
        <end position="410"/>
    </location>
</feature>
<comment type="subcellular location">
    <subcellularLocation>
        <location evidence="1">Membrane</location>
        <topology evidence="1">Multi-pass membrane protein</topology>
    </subcellularLocation>
</comment>
<sequence length="978" mass="105947">MATMDRRLLKAATSGDVASLKHLASQEPGVLFGTTPPGNTCLHISSVQGHHEFCESILALDQSPALLSAVNKDGETPLLAAVARGRASLASALLRRCRERQLREAMLKQDRHGCNALHHAVSRGHTELALELVEAEPALSTAVNGRSESPLFLAAMRNFTEVSDKLLDVPDSAHSGACGFNVLHAAVRSGNLAIAKRVMETRLWLAREENEKKHTPVHLAAYEGEINALAVLLEHDPCLGYLTSTNGDPLLCVAASQGHGGVARELLEHCPDAPYCDASGSTCLHIAVLSGHTEFVRSILGFQQLGHLINMLNGSGETALHLAARNCKPDMVAALQHHQDINVTVLSSAGETASQVLPDAANHTKPLISTTAHETETQAAAITTSSDEATMTDSSSSGATTTPPPPPESLPIIQQRLLGAAVCGNSAEMKHMALQTPGVLLGATPQGNTCLHIACTHGHERFCSDVLALTDHQSTATLLGAVNADGETPLLAAVTSGHVSLASFILRCCRDAQLSEAILTQDKRGFNALHHAIRSRHRKLALELIDTEPGLSKAVNKYGESPMFIAVMRNYADVSEKLLVEIPDSAHGGAYGYNALHAAVRCGNPVIAKRILETRPGLAREEDKHKVTPMHMAVHWDKTDVLRVLLEHDWTLGYVLDSKGRPILGSAASRGYVGAARELLKHCPDAPNGDGKTTCLHQAVQGGHIELLEFFLGSKHLGKLVNMRDALQETPLHDAVRRCNPKIVDALLLHPDTDVTMLNFSGNPATWVLPNKEAKTLNWNEISMRMLKADPDAANDTYNLYKQTKDKVTSESKKDIKELTQTYTSNTSLVAILIATITFAAAFTLPGGYSNDAGSEGLPIMTRKVAFQAFLISDSLAMFSSLAVAFISIMARWEDFEFLLYYRSFTKRLMWVGYIATTIAFATGLYTILAPRLLWLAITICLMSVLLPILTWLLGEWHVLKLRFHLGETFKSEFLDMV</sequence>
<feature type="domain" description="PGG" evidence="9">
    <location>
        <begin position="821"/>
        <end position="927"/>
    </location>
</feature>
<dbReference type="SMART" id="SM00248">
    <property type="entry name" value="ANK"/>
    <property type="match status" value="18"/>
</dbReference>
<evidence type="ECO:0000313" key="11">
    <source>
        <dbReference type="Proteomes" id="UP001497457"/>
    </source>
</evidence>
<dbReference type="EMBL" id="OZ075131">
    <property type="protein sequence ID" value="CAL4979748.1"/>
    <property type="molecule type" value="Genomic_DNA"/>
</dbReference>
<evidence type="ECO:0000256" key="6">
    <source>
        <dbReference type="ARBA" id="ARBA00023136"/>
    </source>
</evidence>
<evidence type="ECO:0000313" key="10">
    <source>
        <dbReference type="EMBL" id="CAL4979748.1"/>
    </source>
</evidence>
<feature type="compositionally biased region" description="Low complexity" evidence="7">
    <location>
        <begin position="391"/>
        <end position="401"/>
    </location>
</feature>
<dbReference type="Pfam" id="PF13962">
    <property type="entry name" value="PGG"/>
    <property type="match status" value="1"/>
</dbReference>
<dbReference type="PANTHER" id="PTHR24186:SF54">
    <property type="entry name" value="PGG DOMAIN-CONTAINING PROTEIN"/>
    <property type="match status" value="1"/>
</dbReference>
<evidence type="ECO:0000256" key="8">
    <source>
        <dbReference type="SAM" id="Phobius"/>
    </source>
</evidence>
<name>A0ABC9AHE0_9POAL</name>
<dbReference type="InterPro" id="IPR026961">
    <property type="entry name" value="PGG_dom"/>
</dbReference>
<protein>
    <recommendedName>
        <fullName evidence="9">PGG domain-containing protein</fullName>
    </recommendedName>
</protein>
<evidence type="ECO:0000256" key="2">
    <source>
        <dbReference type="ARBA" id="ARBA00022692"/>
    </source>
</evidence>
<keyword evidence="4 8" id="KW-1133">Transmembrane helix</keyword>
<dbReference type="Pfam" id="PF12796">
    <property type="entry name" value="Ank_2"/>
    <property type="match status" value="6"/>
</dbReference>
<feature type="transmembrane region" description="Helical" evidence="8">
    <location>
        <begin position="934"/>
        <end position="955"/>
    </location>
</feature>
<organism evidence="10 11">
    <name type="scientific">Urochloa decumbens</name>
    <dbReference type="NCBI Taxonomy" id="240449"/>
    <lineage>
        <taxon>Eukaryota</taxon>
        <taxon>Viridiplantae</taxon>
        <taxon>Streptophyta</taxon>
        <taxon>Embryophyta</taxon>
        <taxon>Tracheophyta</taxon>
        <taxon>Spermatophyta</taxon>
        <taxon>Magnoliopsida</taxon>
        <taxon>Liliopsida</taxon>
        <taxon>Poales</taxon>
        <taxon>Poaceae</taxon>
        <taxon>PACMAD clade</taxon>
        <taxon>Panicoideae</taxon>
        <taxon>Panicodae</taxon>
        <taxon>Paniceae</taxon>
        <taxon>Melinidinae</taxon>
        <taxon>Urochloa</taxon>
    </lineage>
</organism>
<evidence type="ECO:0000256" key="4">
    <source>
        <dbReference type="ARBA" id="ARBA00022989"/>
    </source>
</evidence>
<evidence type="ECO:0000256" key="7">
    <source>
        <dbReference type="SAM" id="MobiDB-lite"/>
    </source>
</evidence>
<evidence type="ECO:0000259" key="9">
    <source>
        <dbReference type="Pfam" id="PF13962"/>
    </source>
</evidence>